<dbReference type="PATRIC" id="fig|879567.3.peg.3118"/>
<reference evidence="1 2" key="1">
    <citation type="journal article" date="2013" name="PLoS ONE">
        <title>The first genomic and proteomic characterization of a deep-sea sulfate reducer: insights into the piezophilic lifestyle of Desulfovibrio piezophilus.</title>
        <authorList>
            <person name="Pradel N."/>
            <person name="Ji B."/>
            <person name="Gimenez G."/>
            <person name="Talla E."/>
            <person name="Lenoble P."/>
            <person name="Garel M."/>
            <person name="Tamburini C."/>
            <person name="Fourquet P."/>
            <person name="Lebrun R."/>
            <person name="Bertin P."/>
            <person name="Denis Y."/>
            <person name="Pophillat M."/>
            <person name="Barbe V."/>
            <person name="Ollivier B."/>
            <person name="Dolla A."/>
        </authorList>
    </citation>
    <scope>NUCLEOTIDE SEQUENCE [LARGE SCALE GENOMIC DNA]</scope>
    <source>
        <strain evidence="2">DSM 10523 / SB164P1</strain>
    </source>
</reference>
<sequence length="47" mass="5335">MYPARLTSHGTVEWLHTVKLDWLMLPKGLAVEKSFSQMKMDGILSTS</sequence>
<dbReference type="KEGG" id="dpi:BN4_20066"/>
<dbReference type="EMBL" id="FO203427">
    <property type="protein sequence ID" value="CCH50128.1"/>
    <property type="molecule type" value="Genomic_DNA"/>
</dbReference>
<reference evidence="2" key="2">
    <citation type="journal article" date="2013" name="Stand. Genomic Sci.">
        <title>Complete genome sequence of Desulfocapsa sulfexigens, a marine deltaproteobacterium specialized in disproportionating inorganic sulfur compounds.</title>
        <authorList>
            <person name="Finster K.W."/>
            <person name="Kjeldsen K.U."/>
            <person name="Kube M."/>
            <person name="Reinhardt R."/>
            <person name="Mussmann M."/>
            <person name="Amann R."/>
            <person name="Schreiber L."/>
        </authorList>
    </citation>
    <scope>NUCLEOTIDE SEQUENCE [LARGE SCALE GENOMIC DNA]</scope>
    <source>
        <strain evidence="2">DSM 10523 / SB164P1</strain>
    </source>
</reference>
<protein>
    <submittedName>
        <fullName evidence="1">Uncharacterized protein</fullName>
    </submittedName>
</protein>
<proteinExistence type="predicted"/>
<keyword evidence="2" id="KW-1185">Reference proteome</keyword>
<evidence type="ECO:0000313" key="1">
    <source>
        <dbReference type="EMBL" id="CCH50128.1"/>
    </source>
</evidence>
<name>M1WY50_PSEP2</name>
<accession>M1WY50</accession>
<dbReference type="STRING" id="1322246.BN4_20066"/>
<dbReference type="HOGENOM" id="CLU_3167272_0_0_7"/>
<organism evidence="1 2">
    <name type="scientific">Pseudodesulfovibrio piezophilus (strain DSM 21447 / JCM 15486 / C1TLV30)</name>
    <name type="common">Desulfovibrio piezophilus</name>
    <dbReference type="NCBI Taxonomy" id="1322246"/>
    <lineage>
        <taxon>Bacteria</taxon>
        <taxon>Pseudomonadati</taxon>
        <taxon>Thermodesulfobacteriota</taxon>
        <taxon>Desulfovibrionia</taxon>
        <taxon>Desulfovibrionales</taxon>
        <taxon>Desulfovibrionaceae</taxon>
    </lineage>
</organism>
<evidence type="ECO:0000313" key="2">
    <source>
        <dbReference type="Proteomes" id="UP000011724"/>
    </source>
</evidence>
<dbReference type="Proteomes" id="UP000011724">
    <property type="component" value="Chromosome"/>
</dbReference>
<dbReference type="AlphaFoldDB" id="M1WY50"/>
<gene>
    <name evidence="1" type="ordered locus">BN4_20066</name>
</gene>